<evidence type="ECO:0000313" key="1">
    <source>
        <dbReference type="EMBL" id="ADU30365.1"/>
    </source>
</evidence>
<dbReference type="RefSeq" id="WP_013488701.1">
    <property type="nucleotide sequence ID" value="NC_014829.1"/>
</dbReference>
<organism evidence="1 2">
    <name type="scientific">Evansella cellulosilytica (strain ATCC 21833 / DSM 2522 / FERM P-1141 / JCM 9156 / N-4)</name>
    <name type="common">Bacillus cellulosilyticus</name>
    <dbReference type="NCBI Taxonomy" id="649639"/>
    <lineage>
        <taxon>Bacteria</taxon>
        <taxon>Bacillati</taxon>
        <taxon>Bacillota</taxon>
        <taxon>Bacilli</taxon>
        <taxon>Bacillales</taxon>
        <taxon>Bacillaceae</taxon>
        <taxon>Evansella</taxon>
    </lineage>
</organism>
<dbReference type="KEGG" id="bco:Bcell_2104"/>
<keyword evidence="2" id="KW-1185">Reference proteome</keyword>
<accession>E6U1K2</accession>
<proteinExistence type="predicted"/>
<reference evidence="1 2" key="1">
    <citation type="submission" date="2010-12" db="EMBL/GenBank/DDBJ databases">
        <title>Complete sequence of Bacillus cellulosilyticus DSM 2522.</title>
        <authorList>
            <consortium name="US DOE Joint Genome Institute"/>
            <person name="Lucas S."/>
            <person name="Copeland A."/>
            <person name="Lapidus A."/>
            <person name="Cheng J.-F."/>
            <person name="Bruce D."/>
            <person name="Goodwin L."/>
            <person name="Pitluck S."/>
            <person name="Chertkov O."/>
            <person name="Detter J.C."/>
            <person name="Han C."/>
            <person name="Tapia R."/>
            <person name="Land M."/>
            <person name="Hauser L."/>
            <person name="Jeffries C."/>
            <person name="Kyrpides N."/>
            <person name="Ivanova N."/>
            <person name="Mikhailova N."/>
            <person name="Brumm P."/>
            <person name="Mead D."/>
            <person name="Woyke T."/>
        </authorList>
    </citation>
    <scope>NUCLEOTIDE SEQUENCE [LARGE SCALE GENOMIC DNA]</scope>
    <source>
        <strain evidence="2">ATCC 21833 / DSM 2522 / FERM P-1141 / JCM 9156 / N-4</strain>
    </source>
</reference>
<protein>
    <submittedName>
        <fullName evidence="1">Uncharacterized protein</fullName>
    </submittedName>
</protein>
<dbReference type="Proteomes" id="UP000001401">
    <property type="component" value="Chromosome"/>
</dbReference>
<name>E6U1K2_EVAC2</name>
<dbReference type="HOGENOM" id="CLU_2165856_0_0_9"/>
<dbReference type="OrthoDB" id="1801573at2"/>
<dbReference type="EMBL" id="CP002394">
    <property type="protein sequence ID" value="ADU30365.1"/>
    <property type="molecule type" value="Genomic_DNA"/>
</dbReference>
<dbReference type="AlphaFoldDB" id="E6U1K2"/>
<gene>
    <name evidence="1" type="ordered locus">Bcell_2104</name>
</gene>
<dbReference type="STRING" id="649639.Bcell_2104"/>
<evidence type="ECO:0000313" key="2">
    <source>
        <dbReference type="Proteomes" id="UP000001401"/>
    </source>
</evidence>
<sequence>MNNTILKSNKNTYFVKYPINAHCEAEEILGYPITQLNDKNAGMFTFRTLMYVGLKYAGKVVPMEQAGDIMQEVIADKGMEYFTNEISKAISKSLTQQNNNTYKHNNGKKR</sequence>